<feature type="transmembrane region" description="Helical" evidence="1">
    <location>
        <begin position="67"/>
        <end position="86"/>
    </location>
</feature>
<evidence type="ECO:0000256" key="1">
    <source>
        <dbReference type="SAM" id="Phobius"/>
    </source>
</evidence>
<accession>A0A381SPT4</accession>
<keyword evidence="1" id="KW-1133">Transmembrane helix</keyword>
<gene>
    <name evidence="2" type="ORF">METZ01_LOCUS58343</name>
</gene>
<keyword evidence="1" id="KW-0472">Membrane</keyword>
<feature type="transmembrane region" description="Helical" evidence="1">
    <location>
        <begin position="200"/>
        <end position="217"/>
    </location>
</feature>
<feature type="transmembrane region" description="Helical" evidence="1">
    <location>
        <begin position="98"/>
        <end position="118"/>
    </location>
</feature>
<keyword evidence="1" id="KW-0812">Transmembrane</keyword>
<proteinExistence type="predicted"/>
<feature type="transmembrane region" description="Helical" evidence="1">
    <location>
        <begin position="130"/>
        <end position="152"/>
    </location>
</feature>
<organism evidence="2">
    <name type="scientific">marine metagenome</name>
    <dbReference type="NCBI Taxonomy" id="408172"/>
    <lineage>
        <taxon>unclassified sequences</taxon>
        <taxon>metagenomes</taxon>
        <taxon>ecological metagenomes</taxon>
    </lineage>
</organism>
<reference evidence="2" key="1">
    <citation type="submission" date="2018-05" db="EMBL/GenBank/DDBJ databases">
        <authorList>
            <person name="Lanie J.A."/>
            <person name="Ng W.-L."/>
            <person name="Kazmierczak K.M."/>
            <person name="Andrzejewski T.M."/>
            <person name="Davidsen T.M."/>
            <person name="Wayne K.J."/>
            <person name="Tettelin H."/>
            <person name="Glass J.I."/>
            <person name="Rusch D."/>
            <person name="Podicherti R."/>
            <person name="Tsui H.-C.T."/>
            <person name="Winkler M.E."/>
        </authorList>
    </citation>
    <scope>NUCLEOTIDE SEQUENCE</scope>
</reference>
<name>A0A381SPT4_9ZZZZ</name>
<evidence type="ECO:0008006" key="3">
    <source>
        <dbReference type="Google" id="ProtNLM"/>
    </source>
</evidence>
<feature type="transmembrane region" description="Helical" evidence="1">
    <location>
        <begin position="9"/>
        <end position="28"/>
    </location>
</feature>
<evidence type="ECO:0000313" key="2">
    <source>
        <dbReference type="EMBL" id="SVA05489.1"/>
    </source>
</evidence>
<dbReference type="EMBL" id="UINC01003344">
    <property type="protein sequence ID" value="SVA05489.1"/>
    <property type="molecule type" value="Genomic_DNA"/>
</dbReference>
<dbReference type="AlphaFoldDB" id="A0A381SPT4"/>
<sequence>MRYFWTVKVIRFIPILFTIGILISMYLYPGGNIHDPLQTGYSFTHNFLSDLGGMNSRSGESNIVSSYIFNACMISFFLGGIAFLYVPGLFKNDRTNYYLAIIGSMFFFLGASFFAGVGLTPHDLYLDQHIFFAINGFRLMVPAGIFYLVVLLRSPIKKSYSLVTLFFLLSTFSYVLYQLLADSPLISMEAMIMQAIMQKLITFVHLLSIFSLSFAFSSQQNLAETIN</sequence>
<feature type="transmembrane region" description="Helical" evidence="1">
    <location>
        <begin position="159"/>
        <end position="180"/>
    </location>
</feature>
<protein>
    <recommendedName>
        <fullName evidence="3">DUF998 domain-containing protein</fullName>
    </recommendedName>
</protein>